<evidence type="ECO:0000256" key="4">
    <source>
        <dbReference type="ARBA" id="ARBA00023242"/>
    </source>
</evidence>
<evidence type="ECO:0000256" key="5">
    <source>
        <dbReference type="PROSITE-ProRule" id="PRU00042"/>
    </source>
</evidence>
<dbReference type="CDD" id="cd14687">
    <property type="entry name" value="bZIP_ATF2"/>
    <property type="match status" value="1"/>
</dbReference>
<feature type="compositionally biased region" description="Polar residues" evidence="7">
    <location>
        <begin position="466"/>
        <end position="488"/>
    </location>
</feature>
<organism evidence="10">
    <name type="scientific">Timema poppense</name>
    <name type="common">Walking stick</name>
    <dbReference type="NCBI Taxonomy" id="170557"/>
    <lineage>
        <taxon>Eukaryota</taxon>
        <taxon>Metazoa</taxon>
        <taxon>Ecdysozoa</taxon>
        <taxon>Arthropoda</taxon>
        <taxon>Hexapoda</taxon>
        <taxon>Insecta</taxon>
        <taxon>Pterygota</taxon>
        <taxon>Neoptera</taxon>
        <taxon>Polyneoptera</taxon>
        <taxon>Phasmatodea</taxon>
        <taxon>Timematodea</taxon>
        <taxon>Timematoidea</taxon>
        <taxon>Timematidae</taxon>
        <taxon>Timema</taxon>
    </lineage>
</organism>
<reference evidence="10" key="1">
    <citation type="submission" date="2020-11" db="EMBL/GenBank/DDBJ databases">
        <authorList>
            <person name="Tran Van P."/>
        </authorList>
    </citation>
    <scope>NUCLEOTIDE SEQUENCE</scope>
</reference>
<proteinExistence type="predicted"/>
<evidence type="ECO:0008006" key="11">
    <source>
        <dbReference type="Google" id="ProtNLM"/>
    </source>
</evidence>
<comment type="subcellular location">
    <subcellularLocation>
        <location evidence="1">Nucleus</location>
    </subcellularLocation>
</comment>
<name>A0A7R9D5X8_TIMPO</name>
<feature type="coiled-coil region" evidence="6">
    <location>
        <begin position="398"/>
        <end position="432"/>
    </location>
</feature>
<keyword evidence="2" id="KW-0805">Transcription regulation</keyword>
<feature type="domain" description="BZIP" evidence="9">
    <location>
        <begin position="373"/>
        <end position="436"/>
    </location>
</feature>
<keyword evidence="4" id="KW-0539">Nucleus</keyword>
<dbReference type="PROSITE" id="PS50157">
    <property type="entry name" value="ZINC_FINGER_C2H2_2"/>
    <property type="match status" value="1"/>
</dbReference>
<feature type="compositionally biased region" description="Low complexity" evidence="7">
    <location>
        <begin position="124"/>
        <end position="134"/>
    </location>
</feature>
<dbReference type="SUPFAM" id="SSF57959">
    <property type="entry name" value="Leucine zipper domain"/>
    <property type="match status" value="1"/>
</dbReference>
<dbReference type="InterPro" id="IPR013087">
    <property type="entry name" value="Znf_C2H2_type"/>
</dbReference>
<dbReference type="GO" id="GO:0005634">
    <property type="term" value="C:nucleus"/>
    <property type="evidence" value="ECO:0007669"/>
    <property type="project" value="UniProtKB-SubCell"/>
</dbReference>
<dbReference type="AlphaFoldDB" id="A0A7R9D5X8"/>
<evidence type="ECO:0000259" key="9">
    <source>
        <dbReference type="PROSITE" id="PS50217"/>
    </source>
</evidence>
<evidence type="ECO:0000259" key="8">
    <source>
        <dbReference type="PROSITE" id="PS50157"/>
    </source>
</evidence>
<dbReference type="PROSITE" id="PS50217">
    <property type="entry name" value="BZIP"/>
    <property type="match status" value="1"/>
</dbReference>
<evidence type="ECO:0000256" key="2">
    <source>
        <dbReference type="ARBA" id="ARBA00023015"/>
    </source>
</evidence>
<evidence type="ECO:0000256" key="1">
    <source>
        <dbReference type="ARBA" id="ARBA00004123"/>
    </source>
</evidence>
<sequence length="760" mass="83015">MEETERPFPCTAEGCSMRFPDENQLAVHMKKHDMVLNLGTGHKNMFMADQTPTPTRFIRNCEEVGLFQDLQNVNPFEETFRKAVETGKTGFGPLHQGGNLTVPTCSDDTLHTPHVFPYIHEESNSPTPHNSNNSRGSSCSQDEFSRGSVLINIVTDSSHELITGDVHSSNKETQQEQDTDSSSGDKQDTSTIQLIFRMPDGKLVQLAGRPVEMSDTTPGSVLQVAPAGSTIPQQDSEAVHTSGISAIVSNSQSDNSQLSLVKREVVLRISHSSLMSSDRMKPRLGDWAMATTTLLSIGSNKLKQTLTDVARVSSSARKPSVTTCEYLADHKPVVIHTPRKLSIPRVPPVYVPSSPTTPPGSHSEHSSGAEDPQEKRMKFLERNRAAAMRCREKRKTWVQELEMRARNMQATNHNLVAEVAALKSEVASLKTLLLAHRNCPVTQALAQESTHQIINLSVPAPTIEENTSQKKGTSTGNPIVIFNTTSTMPPRKRKHITNGIPTVPSSSLSLPKQLIPSSILQLAPVSSIQLAPSSTIQLTESSNLPPTLHLATNSSPSSTIQLVRTSGSSSTIQIETIPSIVTHPSVGQANVACERNTPSVLVTKPAIQSTISLAFQSTNNATPAIIIPKLCFTSSSGQKAVNGHLLGSSVTSQVIKGLCFVCSYELFKKTEEESWGRFWVCKVLQNGSYYANKLPKELKFEDSSDFRNFTHMSATDFGVILQMLSHALIVNDPESTVKLKHRVLISQFLKSVFDKTTSML</sequence>
<dbReference type="GO" id="GO:0003700">
    <property type="term" value="F:DNA-binding transcription factor activity"/>
    <property type="evidence" value="ECO:0007669"/>
    <property type="project" value="InterPro"/>
</dbReference>
<dbReference type="PROSITE" id="PS00036">
    <property type="entry name" value="BZIP_BASIC"/>
    <property type="match status" value="1"/>
</dbReference>
<feature type="region of interest" description="Disordered" evidence="7">
    <location>
        <begin position="345"/>
        <end position="375"/>
    </location>
</feature>
<evidence type="ECO:0000313" key="10">
    <source>
        <dbReference type="EMBL" id="CAD7407107.1"/>
    </source>
</evidence>
<feature type="region of interest" description="Disordered" evidence="7">
    <location>
        <begin position="466"/>
        <end position="493"/>
    </location>
</feature>
<dbReference type="Gene3D" id="1.20.5.170">
    <property type="match status" value="1"/>
</dbReference>
<dbReference type="SMART" id="SM00355">
    <property type="entry name" value="ZnF_C2H2"/>
    <property type="match status" value="1"/>
</dbReference>
<keyword evidence="5" id="KW-0479">Metal-binding</keyword>
<feature type="region of interest" description="Disordered" evidence="7">
    <location>
        <begin position="118"/>
        <end position="142"/>
    </location>
</feature>
<dbReference type="SMART" id="SM00338">
    <property type="entry name" value="BRLZ"/>
    <property type="match status" value="1"/>
</dbReference>
<dbReference type="PANTHER" id="PTHR19304">
    <property type="entry name" value="CYCLIC-AMP RESPONSE ELEMENT BINDING PROTEIN"/>
    <property type="match status" value="1"/>
</dbReference>
<protein>
    <recommendedName>
        <fullName evidence="11">Cyclic AMP-dependent transcription factor ATF-2</fullName>
    </recommendedName>
</protein>
<keyword evidence="6" id="KW-0175">Coiled coil</keyword>
<feature type="region of interest" description="Disordered" evidence="7">
    <location>
        <begin position="165"/>
        <end position="187"/>
    </location>
</feature>
<dbReference type="Pfam" id="PF00170">
    <property type="entry name" value="bZIP_1"/>
    <property type="match status" value="1"/>
</dbReference>
<dbReference type="Gene3D" id="3.30.160.60">
    <property type="entry name" value="Classic Zinc Finger"/>
    <property type="match status" value="1"/>
</dbReference>
<gene>
    <name evidence="10" type="ORF">TPSB3V08_LOCUS5714</name>
</gene>
<dbReference type="EMBL" id="OD003124">
    <property type="protein sequence ID" value="CAD7407107.1"/>
    <property type="molecule type" value="Genomic_DNA"/>
</dbReference>
<keyword evidence="5" id="KW-0862">Zinc</keyword>
<feature type="domain" description="C2H2-type" evidence="8">
    <location>
        <begin position="8"/>
        <end position="32"/>
    </location>
</feature>
<dbReference type="PROSITE" id="PS00028">
    <property type="entry name" value="ZINC_FINGER_C2H2_1"/>
    <property type="match status" value="1"/>
</dbReference>
<feature type="compositionally biased region" description="Pro residues" evidence="7">
    <location>
        <begin position="345"/>
        <end position="358"/>
    </location>
</feature>
<dbReference type="InterPro" id="IPR046347">
    <property type="entry name" value="bZIP_sf"/>
</dbReference>
<evidence type="ECO:0000256" key="7">
    <source>
        <dbReference type="SAM" id="MobiDB-lite"/>
    </source>
</evidence>
<keyword evidence="3" id="KW-0804">Transcription</keyword>
<keyword evidence="5" id="KW-0863">Zinc-finger</keyword>
<evidence type="ECO:0000256" key="3">
    <source>
        <dbReference type="ARBA" id="ARBA00023163"/>
    </source>
</evidence>
<dbReference type="InterPro" id="IPR051027">
    <property type="entry name" value="bZIP_transcription_factors"/>
</dbReference>
<feature type="compositionally biased region" description="Basic and acidic residues" evidence="7">
    <location>
        <begin position="362"/>
        <end position="375"/>
    </location>
</feature>
<evidence type="ECO:0000256" key="6">
    <source>
        <dbReference type="SAM" id="Coils"/>
    </source>
</evidence>
<dbReference type="InterPro" id="IPR004827">
    <property type="entry name" value="bZIP"/>
</dbReference>
<dbReference type="GO" id="GO:0008270">
    <property type="term" value="F:zinc ion binding"/>
    <property type="evidence" value="ECO:0007669"/>
    <property type="project" value="UniProtKB-KW"/>
</dbReference>
<accession>A0A7R9D5X8</accession>